<evidence type="ECO:0000256" key="6">
    <source>
        <dbReference type="PROSITE-ProRule" id="PRU00453"/>
    </source>
</evidence>
<reference evidence="8 9" key="1">
    <citation type="submission" date="2019-05" db="EMBL/GenBank/DDBJ databases">
        <title>The compact genome of Giardia muris reveals important steps in the evolution of intestinal protozoan parasites.</title>
        <authorList>
            <person name="Xu F."/>
            <person name="Jimenez-Gonzalez A."/>
            <person name="Einarsson E."/>
            <person name="Astvaldsson A."/>
            <person name="Peirasmaki D."/>
            <person name="Eckmann L."/>
            <person name="Andersson J.O."/>
            <person name="Svard S.G."/>
            <person name="Jerlstrom-Hultqvist J."/>
        </authorList>
    </citation>
    <scope>NUCLEOTIDE SEQUENCE [LARGE SCALE GENOMIC DNA]</scope>
    <source>
        <strain evidence="8 9">Roberts-Thomson</strain>
    </source>
</reference>
<gene>
    <name evidence="8" type="ORF">GMRT_10240</name>
</gene>
<dbReference type="EMBL" id="VDLU01000001">
    <property type="protein sequence ID" value="TNJ29467.1"/>
    <property type="molecule type" value="Genomic_DNA"/>
</dbReference>
<dbReference type="GO" id="GO:0000492">
    <property type="term" value="P:box C/D snoRNP assembly"/>
    <property type="evidence" value="ECO:0007669"/>
    <property type="project" value="TreeGrafter"/>
</dbReference>
<dbReference type="PROSITE" id="PS51083">
    <property type="entry name" value="ZF_HIT"/>
    <property type="match status" value="1"/>
</dbReference>
<dbReference type="OrthoDB" id="272357at2759"/>
<dbReference type="Pfam" id="PF04438">
    <property type="entry name" value="zf-HIT"/>
    <property type="match status" value="1"/>
</dbReference>
<evidence type="ECO:0000256" key="4">
    <source>
        <dbReference type="ARBA" id="ARBA00049598"/>
    </source>
</evidence>
<comment type="similarity">
    <text evidence="5">Belongs to the BCD1 family.</text>
</comment>
<dbReference type="Gene3D" id="3.30.60.190">
    <property type="match status" value="1"/>
</dbReference>
<dbReference type="VEuPathDB" id="GiardiaDB:GMRT_10240"/>
<keyword evidence="1" id="KW-0479">Metal-binding</keyword>
<dbReference type="CDD" id="cd23023">
    <property type="entry name" value="zf-HIT_BCD1"/>
    <property type="match status" value="1"/>
</dbReference>
<sequence>MTEPCAVCQRPARYCCPRCATRTCSLACCNTHKVAVQCSGKWEPDYIPLIEFTQLDFEGDIQFLYEKAIRQPEGKPLNPNDVDSPFGLPTGHGTQRARYNAYCERISPYIPERRRKLLLACLERDTYLYLLPPHTPRAKDAAVTYYTKADKLEWALRITLVSDDTGLVCRSTLTHISEDVTLSYVLWLVLLRHWPTVYAKKKELPTLEVGLVDERAEANRSIVPLDPMQTLKEILRRRVILQCPVIYIFAPTLRFR</sequence>
<evidence type="ECO:0000259" key="7">
    <source>
        <dbReference type="PROSITE" id="PS51083"/>
    </source>
</evidence>
<keyword evidence="2 6" id="KW-0863">Zinc-finger</keyword>
<comment type="caution">
    <text evidence="8">The sequence shown here is derived from an EMBL/GenBank/DDBJ whole genome shotgun (WGS) entry which is preliminary data.</text>
</comment>
<evidence type="ECO:0000256" key="2">
    <source>
        <dbReference type="ARBA" id="ARBA00022771"/>
    </source>
</evidence>
<dbReference type="Proteomes" id="UP000315496">
    <property type="component" value="Chromosome 1"/>
</dbReference>
<organism evidence="8 9">
    <name type="scientific">Giardia muris</name>
    <dbReference type="NCBI Taxonomy" id="5742"/>
    <lineage>
        <taxon>Eukaryota</taxon>
        <taxon>Metamonada</taxon>
        <taxon>Diplomonadida</taxon>
        <taxon>Hexamitidae</taxon>
        <taxon>Giardiinae</taxon>
        <taxon>Giardia</taxon>
    </lineage>
</organism>
<dbReference type="PANTHER" id="PTHR13483">
    <property type="entry name" value="BOX C_D SNORNA PROTEIN 1-RELATED"/>
    <property type="match status" value="1"/>
</dbReference>
<keyword evidence="9" id="KW-1185">Reference proteome</keyword>
<name>A0A4Z1T8L2_GIAMU</name>
<evidence type="ECO:0000313" key="8">
    <source>
        <dbReference type="EMBL" id="TNJ29467.1"/>
    </source>
</evidence>
<accession>A0A4Z1T8L2</accession>
<comment type="function">
    <text evidence="4">Required for box C/D snoRNAs accumulation involved in snoRNA processing, snoRNA transport to the nucleolus and ribosome biogenesis.</text>
</comment>
<dbReference type="AlphaFoldDB" id="A0A4Z1T8L2"/>
<evidence type="ECO:0000256" key="5">
    <source>
        <dbReference type="ARBA" id="ARBA00049654"/>
    </source>
</evidence>
<dbReference type="GO" id="GO:0048254">
    <property type="term" value="P:snoRNA localization"/>
    <property type="evidence" value="ECO:0007669"/>
    <property type="project" value="TreeGrafter"/>
</dbReference>
<dbReference type="PANTHER" id="PTHR13483:SF11">
    <property type="entry name" value="ZINC FINGER HIT DOMAIN-CONTAINING PROTEIN 3"/>
    <property type="match status" value="1"/>
</dbReference>
<feature type="domain" description="HIT-type" evidence="7">
    <location>
        <begin position="5"/>
        <end position="38"/>
    </location>
</feature>
<dbReference type="InterPro" id="IPR057721">
    <property type="entry name" value="BCD1_alpha/beta"/>
</dbReference>
<dbReference type="GO" id="GO:0070761">
    <property type="term" value="C:pre-snoRNP complex"/>
    <property type="evidence" value="ECO:0007669"/>
    <property type="project" value="TreeGrafter"/>
</dbReference>
<proteinExistence type="inferred from homology"/>
<evidence type="ECO:0000256" key="3">
    <source>
        <dbReference type="ARBA" id="ARBA00022833"/>
    </source>
</evidence>
<keyword evidence="3" id="KW-0862">Zinc</keyword>
<evidence type="ECO:0000256" key="1">
    <source>
        <dbReference type="ARBA" id="ARBA00022723"/>
    </source>
</evidence>
<dbReference type="GO" id="GO:0005634">
    <property type="term" value="C:nucleus"/>
    <property type="evidence" value="ECO:0007669"/>
    <property type="project" value="TreeGrafter"/>
</dbReference>
<dbReference type="InterPro" id="IPR051639">
    <property type="entry name" value="BCD1"/>
</dbReference>
<dbReference type="Pfam" id="PF25790">
    <property type="entry name" value="BCD1"/>
    <property type="match status" value="1"/>
</dbReference>
<protein>
    <submittedName>
        <fullName evidence="8">Zinc finger domain-containing protein</fullName>
    </submittedName>
</protein>
<dbReference type="InterPro" id="IPR007529">
    <property type="entry name" value="Znf_HIT"/>
</dbReference>
<dbReference type="SUPFAM" id="SSF144232">
    <property type="entry name" value="HIT/MYND zinc finger-like"/>
    <property type="match status" value="1"/>
</dbReference>
<evidence type="ECO:0000313" key="9">
    <source>
        <dbReference type="Proteomes" id="UP000315496"/>
    </source>
</evidence>
<dbReference type="GO" id="GO:0008270">
    <property type="term" value="F:zinc ion binding"/>
    <property type="evidence" value="ECO:0007669"/>
    <property type="project" value="UniProtKB-UniRule"/>
</dbReference>
<dbReference type="GO" id="GO:0000463">
    <property type="term" value="P:maturation of LSU-rRNA from tricistronic rRNA transcript (SSU-rRNA, 5.8S rRNA, LSU-rRNA)"/>
    <property type="evidence" value="ECO:0007669"/>
    <property type="project" value="TreeGrafter"/>
</dbReference>